<dbReference type="SUPFAM" id="SSF52091">
    <property type="entry name" value="SpoIIaa-like"/>
    <property type="match status" value="1"/>
</dbReference>
<dbReference type="PROSITE" id="PS50801">
    <property type="entry name" value="STAS"/>
    <property type="match status" value="1"/>
</dbReference>
<dbReference type="AlphaFoldDB" id="A0AAN1W0N2"/>
<evidence type="ECO:0000256" key="1">
    <source>
        <dbReference type="RuleBase" id="RU362044"/>
    </source>
</evidence>
<dbReference type="Pfam" id="PF02405">
    <property type="entry name" value="MlaE"/>
    <property type="match status" value="1"/>
</dbReference>
<dbReference type="Pfam" id="PF13466">
    <property type="entry name" value="STAS_2"/>
    <property type="match status" value="1"/>
</dbReference>
<keyword evidence="1" id="KW-1003">Cell membrane</keyword>
<evidence type="ECO:0000259" key="2">
    <source>
        <dbReference type="PROSITE" id="PS50801"/>
    </source>
</evidence>
<keyword evidence="1" id="KW-0997">Cell inner membrane</keyword>
<name>A0AAN1W0N2_9PROT</name>
<evidence type="ECO:0000313" key="4">
    <source>
        <dbReference type="Proteomes" id="UP001319121"/>
    </source>
</evidence>
<organism evidence="3 4">
    <name type="scientific">Ferrigenium kumadai</name>
    <dbReference type="NCBI Taxonomy" id="1682490"/>
    <lineage>
        <taxon>Bacteria</taxon>
        <taxon>Pseudomonadati</taxon>
        <taxon>Pseudomonadota</taxon>
        <taxon>Betaproteobacteria</taxon>
        <taxon>Nitrosomonadales</taxon>
        <taxon>Gallionellaceae</taxon>
        <taxon>Ferrigenium</taxon>
    </lineage>
</organism>
<reference evidence="3 4" key="1">
    <citation type="submission" date="2019-03" db="EMBL/GenBank/DDBJ databases">
        <title>Complete genome sequence of Ferrigenium kumadai strain An22, a microaerophilic iron-oxidizing bacterium isolated from a paddy field soil.</title>
        <authorList>
            <person name="Watanabe T."/>
            <person name="Asakawa S."/>
        </authorList>
    </citation>
    <scope>NUCLEOTIDE SEQUENCE [LARGE SCALE GENOMIC DNA]</scope>
    <source>
        <strain evidence="3 4">An22</strain>
    </source>
</reference>
<accession>A0AAN1W0N2</accession>
<dbReference type="GO" id="GO:0005548">
    <property type="term" value="F:phospholipid transporter activity"/>
    <property type="evidence" value="ECO:0007669"/>
    <property type="project" value="TreeGrafter"/>
</dbReference>
<evidence type="ECO:0000313" key="3">
    <source>
        <dbReference type="EMBL" id="BBI99482.1"/>
    </source>
</evidence>
<feature type="transmembrane region" description="Helical" evidence="1">
    <location>
        <begin position="173"/>
        <end position="194"/>
    </location>
</feature>
<keyword evidence="1" id="KW-1133">Transmembrane helix</keyword>
<feature type="transmembrane region" description="Helical" evidence="1">
    <location>
        <begin position="270"/>
        <end position="296"/>
    </location>
</feature>
<dbReference type="EMBL" id="AP019536">
    <property type="protein sequence ID" value="BBI99482.1"/>
    <property type="molecule type" value="Genomic_DNA"/>
</dbReference>
<dbReference type="NCBIfam" id="TIGR00056">
    <property type="entry name" value="MlaE family lipid ABC transporter permease subunit"/>
    <property type="match status" value="1"/>
</dbReference>
<dbReference type="RefSeq" id="WP_212787056.1">
    <property type="nucleotide sequence ID" value="NZ_AP019536.1"/>
</dbReference>
<keyword evidence="1" id="KW-0812">Transmembrane</keyword>
<comment type="subcellular location">
    <subcellularLocation>
        <location evidence="1">Cell inner membrane</location>
        <topology evidence="1">Multi-pass membrane protein</topology>
    </subcellularLocation>
</comment>
<dbReference type="PANTHER" id="PTHR30188:SF3">
    <property type="entry name" value="ABC TRANSPORTER PERMEASE"/>
    <property type="match status" value="1"/>
</dbReference>
<dbReference type="KEGG" id="fku:FGKAn22_11750"/>
<feature type="transmembrane region" description="Helical" evidence="1">
    <location>
        <begin position="317"/>
        <end position="343"/>
    </location>
</feature>
<dbReference type="InterPro" id="IPR030802">
    <property type="entry name" value="Permease_MalE"/>
</dbReference>
<dbReference type="InterPro" id="IPR002645">
    <property type="entry name" value="STAS_dom"/>
</dbReference>
<dbReference type="InterPro" id="IPR036513">
    <property type="entry name" value="STAS_dom_sf"/>
</dbReference>
<dbReference type="GO" id="GO:0043190">
    <property type="term" value="C:ATP-binding cassette (ABC) transporter complex"/>
    <property type="evidence" value="ECO:0007669"/>
    <property type="project" value="InterPro"/>
</dbReference>
<comment type="similarity">
    <text evidence="1">Belongs to the MlaE permease family.</text>
</comment>
<keyword evidence="1" id="KW-0472">Membrane</keyword>
<sequence length="383" mass="40396">MSRSTASASLSAADISPGATPGELRCTGAWLLRSAAQIEERIGACLKATTLPAGGELLIDAQGITALDTSGAWLLHRTRRDLEAAGNAVRFIGLRPEFEALLRLIATRTGTSASAPLHVPGIFARIGGKALENLFGAFGLLSFLGASAIALMRELLQPRRVRWKSILYNLQTTGVAALPITGLLSFLLGIVIAYQGAEQLSRFGANIYIVDLVGLSMVRELSPLITAIIIAGRSGSAYAAQIGTMKVTEEVDALRTIGIGPLDLLVLPKVIALVIALPLLTVYTDIMGILGGMVMARAQLDVGFTTFIDRLEDAVSLTSFMIGIGKAPVFAVIIALVGCYQGFQVSGSAESVGQQTTKSVVQSIFLVILTDALFSIAFSWLHI</sequence>
<dbReference type="Proteomes" id="UP001319121">
    <property type="component" value="Chromosome"/>
</dbReference>
<dbReference type="Gene3D" id="3.30.750.24">
    <property type="entry name" value="STAS domain"/>
    <property type="match status" value="1"/>
</dbReference>
<gene>
    <name evidence="3" type="ORF">FGKAn22_11750</name>
</gene>
<protein>
    <submittedName>
        <fullName evidence="3">ABC transporter permease</fullName>
    </submittedName>
</protein>
<dbReference type="PANTHER" id="PTHR30188">
    <property type="entry name" value="ABC TRANSPORTER PERMEASE PROTEIN-RELATED"/>
    <property type="match status" value="1"/>
</dbReference>
<dbReference type="InterPro" id="IPR058548">
    <property type="entry name" value="MlaB-like_STAS"/>
</dbReference>
<feature type="transmembrane region" description="Helical" evidence="1">
    <location>
        <begin position="134"/>
        <end position="152"/>
    </location>
</feature>
<proteinExistence type="inferred from homology"/>
<feature type="domain" description="STAS" evidence="2">
    <location>
        <begin position="24"/>
        <end position="103"/>
    </location>
</feature>
<dbReference type="InterPro" id="IPR003453">
    <property type="entry name" value="ABC_MlaE_roteobac"/>
</dbReference>
<feature type="transmembrane region" description="Helical" evidence="1">
    <location>
        <begin position="363"/>
        <end position="381"/>
    </location>
</feature>
<keyword evidence="4" id="KW-1185">Reference proteome</keyword>